<reference evidence="3" key="2">
    <citation type="journal article" date="2015" name="Data Brief">
        <title>Shoot transcriptome of the giant reed, Arundo donax.</title>
        <authorList>
            <person name="Barrero R.A."/>
            <person name="Guerrero F.D."/>
            <person name="Moolhuijzen P."/>
            <person name="Goolsby J.A."/>
            <person name="Tidwell J."/>
            <person name="Bellgard S.E."/>
            <person name="Bellgard M.I."/>
        </authorList>
    </citation>
    <scope>NUCLEOTIDE SEQUENCE</scope>
    <source>
        <tissue evidence="3">Shoot tissue taken approximately 20 cm above the soil surface</tissue>
    </source>
</reference>
<keyword evidence="1" id="KW-0812">Transmembrane</keyword>
<evidence type="ECO:0000313" key="3">
    <source>
        <dbReference type="EMBL" id="JAD54423.1"/>
    </source>
</evidence>
<dbReference type="EMBL" id="GBRH01243472">
    <property type="protein sequence ID" value="JAD54423.1"/>
    <property type="molecule type" value="Transcribed_RNA"/>
</dbReference>
<feature type="transmembrane region" description="Helical" evidence="1">
    <location>
        <begin position="12"/>
        <end position="30"/>
    </location>
</feature>
<reference evidence="3" key="1">
    <citation type="submission" date="2014-09" db="EMBL/GenBank/DDBJ databases">
        <authorList>
            <person name="Magalhaes I.L.F."/>
            <person name="Oliveira U."/>
            <person name="Santos F.R."/>
            <person name="Vidigal T.H.D.A."/>
            <person name="Brescovit A.D."/>
            <person name="Santos A.J."/>
        </authorList>
    </citation>
    <scope>NUCLEOTIDE SEQUENCE</scope>
    <source>
        <tissue evidence="3">Shoot tissue taken approximately 20 cm above the soil surface</tissue>
    </source>
</reference>
<dbReference type="InterPro" id="IPR058353">
    <property type="entry name" value="DUF8040"/>
</dbReference>
<dbReference type="AlphaFoldDB" id="A0A0A9AX04"/>
<keyword evidence="1" id="KW-1133">Transmembrane helix</keyword>
<evidence type="ECO:0000256" key="1">
    <source>
        <dbReference type="SAM" id="Phobius"/>
    </source>
</evidence>
<name>A0A0A9AX04_ARUDO</name>
<keyword evidence="1" id="KW-0472">Membrane</keyword>
<organism evidence="3">
    <name type="scientific">Arundo donax</name>
    <name type="common">Giant reed</name>
    <name type="synonym">Donax arundinaceus</name>
    <dbReference type="NCBI Taxonomy" id="35708"/>
    <lineage>
        <taxon>Eukaryota</taxon>
        <taxon>Viridiplantae</taxon>
        <taxon>Streptophyta</taxon>
        <taxon>Embryophyta</taxon>
        <taxon>Tracheophyta</taxon>
        <taxon>Spermatophyta</taxon>
        <taxon>Magnoliopsida</taxon>
        <taxon>Liliopsida</taxon>
        <taxon>Poales</taxon>
        <taxon>Poaceae</taxon>
        <taxon>PACMAD clade</taxon>
        <taxon>Arundinoideae</taxon>
        <taxon>Arundineae</taxon>
        <taxon>Arundo</taxon>
    </lineage>
</organism>
<sequence length="137" mass="16307">MDRRKFKRRKLLMLISAAAYVASCMVVLFVRSRRLRNKRKRITYGSMEERDKSRIDYLNTKIYKDDTTCTKLIRLKRAPFFRLCQVLRERSLLRDTIHVCIKEKVTMFLNTVGHNLRNRLVGTISIDQVKQLADILD</sequence>
<evidence type="ECO:0000259" key="2">
    <source>
        <dbReference type="Pfam" id="PF26138"/>
    </source>
</evidence>
<accession>A0A0A9AX04</accession>
<proteinExistence type="predicted"/>
<dbReference type="Pfam" id="PF26138">
    <property type="entry name" value="DUF8040"/>
    <property type="match status" value="1"/>
</dbReference>
<protein>
    <recommendedName>
        <fullName evidence="2">DUF8040 domain-containing protein</fullName>
    </recommendedName>
</protein>
<feature type="domain" description="DUF8040" evidence="2">
    <location>
        <begin position="57"/>
        <end position="121"/>
    </location>
</feature>